<dbReference type="KEGG" id="mars:A8C75_08650"/>
<gene>
    <name evidence="1" type="ORF">A8C75_08650</name>
</gene>
<dbReference type="Proteomes" id="UP000078070">
    <property type="component" value="Chromosome"/>
</dbReference>
<reference evidence="2" key="1">
    <citation type="submission" date="2016-05" db="EMBL/GenBank/DDBJ databases">
        <authorList>
            <person name="Baek K."/>
            <person name="Yang S.-J."/>
        </authorList>
    </citation>
    <scope>NUCLEOTIDE SEQUENCE [LARGE SCALE GENOMIC DNA]</scope>
    <source>
        <strain evidence="2">ST58-10</strain>
    </source>
</reference>
<proteinExistence type="predicted"/>
<reference evidence="1 2" key="2">
    <citation type="journal article" date="2018" name="Int. J. Syst. Evol. Microbiol.">
        <title>Marinobacterium aestuarii sp. nov., a benzene-degrading marine bacterium isolated from estuary sediment.</title>
        <authorList>
            <person name="Bae S.S."/>
            <person name="Jung J."/>
            <person name="Chung D."/>
            <person name="Baek K."/>
        </authorList>
    </citation>
    <scope>NUCLEOTIDE SEQUENCE [LARGE SCALE GENOMIC DNA]</scope>
    <source>
        <strain evidence="1 2">ST58-10</strain>
    </source>
</reference>
<dbReference type="OrthoDB" id="6116987at2"/>
<protein>
    <submittedName>
        <fullName evidence="1">Uncharacterized protein</fullName>
    </submittedName>
</protein>
<dbReference type="STRING" id="1821621.A8C75_08650"/>
<dbReference type="AlphaFoldDB" id="A0A1A9EY19"/>
<dbReference type="EMBL" id="CP015839">
    <property type="protein sequence ID" value="ANG62548.1"/>
    <property type="molecule type" value="Genomic_DNA"/>
</dbReference>
<keyword evidence="2" id="KW-1185">Reference proteome</keyword>
<evidence type="ECO:0000313" key="1">
    <source>
        <dbReference type="EMBL" id="ANG62548.1"/>
    </source>
</evidence>
<sequence length="249" mass="27273">MSDNQGSPGALLDMVRELRGLLLDFIAGGPTKAPRYKALRDGLMADAKVNGHLPDLVLEHENLNDLWQFMKYKSASKVERQEIIRTQFDDLARALSGAAAAAPDDYEAIAVEKLFKAWYRLSQDSMEPRRLVATARKIAVQVCSSIVDAHYHSGEIRGGNEELTQVFGMTKDVLFACSGTDRQMIVTDAVAGATALRKTFDGILERIGQPGLDENGRLQLARMGVDAILSAVMSLLSCWYMLQASAAKP</sequence>
<dbReference type="RefSeq" id="WP_067380799.1">
    <property type="nucleotide sequence ID" value="NZ_CP015839.1"/>
</dbReference>
<name>A0A1A9EY19_9GAMM</name>
<accession>A0A1A9EY19</accession>
<evidence type="ECO:0000313" key="2">
    <source>
        <dbReference type="Proteomes" id="UP000078070"/>
    </source>
</evidence>
<organism evidence="1 2">
    <name type="scientific">Marinobacterium aestuarii</name>
    <dbReference type="NCBI Taxonomy" id="1821621"/>
    <lineage>
        <taxon>Bacteria</taxon>
        <taxon>Pseudomonadati</taxon>
        <taxon>Pseudomonadota</taxon>
        <taxon>Gammaproteobacteria</taxon>
        <taxon>Oceanospirillales</taxon>
        <taxon>Oceanospirillaceae</taxon>
        <taxon>Marinobacterium</taxon>
    </lineage>
</organism>